<organism evidence="1 2">
    <name type="scientific">Paenibacillus aceti</name>
    <dbReference type="NCBI Taxonomy" id="1820010"/>
    <lineage>
        <taxon>Bacteria</taxon>
        <taxon>Bacillati</taxon>
        <taxon>Bacillota</taxon>
        <taxon>Bacilli</taxon>
        <taxon>Bacillales</taxon>
        <taxon>Paenibacillaceae</taxon>
        <taxon>Paenibacillus</taxon>
    </lineage>
</organism>
<evidence type="ECO:0000313" key="2">
    <source>
        <dbReference type="Proteomes" id="UP000608420"/>
    </source>
</evidence>
<name>A0ABQ1W4G7_9BACL</name>
<accession>A0ABQ1W4G7</accession>
<gene>
    <name evidence="1" type="primary">yneQ</name>
    <name evidence="1" type="ORF">GCM10010913_40610</name>
</gene>
<proteinExistence type="predicted"/>
<keyword evidence="2" id="KW-1185">Reference proteome</keyword>
<dbReference type="Proteomes" id="UP000608420">
    <property type="component" value="Unassembled WGS sequence"/>
</dbReference>
<comment type="caution">
    <text evidence="1">The sequence shown here is derived from an EMBL/GenBank/DDBJ whole genome shotgun (WGS) entry which is preliminary data.</text>
</comment>
<evidence type="ECO:0000313" key="1">
    <source>
        <dbReference type="EMBL" id="GGG14652.1"/>
    </source>
</evidence>
<dbReference type="EMBL" id="BMIW01000039">
    <property type="protein sequence ID" value="GGG14652.1"/>
    <property type="molecule type" value="Genomic_DNA"/>
</dbReference>
<sequence length="103" mass="12299">MNDMAFGIRREELNAWKKAVSQGEIAYLTHYWLDRRFPGITTVTKVGCDDLDKLAAWCVEHELDPEYIHNRSPFPHFDLIGPKQREILEEQQLWDQIRRFKLI</sequence>
<reference evidence="2" key="1">
    <citation type="journal article" date="2019" name="Int. J. Syst. Evol. Microbiol.">
        <title>The Global Catalogue of Microorganisms (GCM) 10K type strain sequencing project: providing services to taxonomists for standard genome sequencing and annotation.</title>
        <authorList>
            <consortium name="The Broad Institute Genomics Platform"/>
            <consortium name="The Broad Institute Genome Sequencing Center for Infectious Disease"/>
            <person name="Wu L."/>
            <person name="Ma J."/>
        </authorList>
    </citation>
    <scope>NUCLEOTIDE SEQUENCE [LARGE SCALE GENOMIC DNA]</scope>
    <source>
        <strain evidence="2">CGMCC 1.15420</strain>
    </source>
</reference>
<protein>
    <submittedName>
        <fullName evidence="1">Uncharacterized protein</fullName>
    </submittedName>
</protein>